<dbReference type="InterPro" id="IPR012337">
    <property type="entry name" value="RNaseH-like_sf"/>
</dbReference>
<dbReference type="InterPro" id="IPR036397">
    <property type="entry name" value="RNaseH_sf"/>
</dbReference>
<dbReference type="GO" id="GO:0015074">
    <property type="term" value="P:DNA integration"/>
    <property type="evidence" value="ECO:0007669"/>
    <property type="project" value="InterPro"/>
</dbReference>
<feature type="coiled-coil region" evidence="1">
    <location>
        <begin position="411"/>
        <end position="438"/>
    </location>
</feature>
<keyword evidence="1" id="KW-0175">Coiled coil</keyword>
<dbReference type="InterPro" id="IPR027417">
    <property type="entry name" value="P-loop_NTPase"/>
</dbReference>
<feature type="region of interest" description="Disordered" evidence="2">
    <location>
        <begin position="828"/>
        <end position="855"/>
    </location>
</feature>
<evidence type="ECO:0000313" key="5">
    <source>
        <dbReference type="Proteomes" id="UP000186817"/>
    </source>
</evidence>
<dbReference type="PANTHER" id="PTHR37984">
    <property type="entry name" value="PROTEIN CBG26694"/>
    <property type="match status" value="1"/>
</dbReference>
<dbReference type="GO" id="GO:0003676">
    <property type="term" value="F:nucleic acid binding"/>
    <property type="evidence" value="ECO:0007669"/>
    <property type="project" value="InterPro"/>
</dbReference>
<protein>
    <submittedName>
        <fullName evidence="4">Retrovirus-related Pol polyprotein from transposon TNT 1-94</fullName>
    </submittedName>
</protein>
<comment type="caution">
    <text evidence="4">The sequence shown here is derived from an EMBL/GenBank/DDBJ whole genome shotgun (WGS) entry which is preliminary data.</text>
</comment>
<dbReference type="Gene3D" id="3.40.50.300">
    <property type="entry name" value="P-loop containing nucleotide triphosphate hydrolases"/>
    <property type="match status" value="1"/>
</dbReference>
<sequence length="2093" mass="235186">MLMFPTAETFSSNQTTLTARVKAQTGARRITSYSLPYLRAMMRMNKAQLIEAIRVRGETAPTEWSNVELRDRLTELMETNGESTTGSRQTDLRQWMKELNKTVPQLQKSATRRIYEVSEANALDPVGFGKFSTLTYGQLRREQPGYAQWVQETLLEGGNAWEYRLIRLGTWLMNQTDEDYEEELVKDTPSTAAPARPPVKVGPFSKAKALSAKGAGRDKGYATASAAAVKETPATSSTAEPNNSVSSEQIKLMMDTMVAMKEEIKQLRENQGTKEPRRKKKDEAETASTDQSFALVMAPVNEDSDKELGEWRPITRGAAQVLETESWNTVPPMFSDLVQSQRPLLMEVTCEKEGVLSSAVRQALRDESSAVSCTLWETRDLGKAEGVRLVLEQIETWKPGLVWLRPPGTAYSRMHRTNQRTEEQKQELRNQRQEALRTYVGCSVIWHHCVQHGMHVVWEMGDKSDAWRLPLIQNMIKRYDPFFSVTQGCQVNLRDSGGKLVKKGWKVMTTHPRLAGLLKKPCRCEPKYVHGRCEGSRHESEAPYTKEYQRLVAEGARQELSMYGVQQEAQGKTQNPDLFGCGAACMCEVTCQSGYQQTCACCVLETEETESGENHVLFGQAQNPNEAEQQAQSNLKRKDTTYETMEAFLKSIQLKLPKKGRGFMGGTQARPPYFQFGAYTHGPFSGVSKRTRQQMIMCQYVNYFLRKHAGPRATWTSFVVSYNNEVPWHRDTHNLKGSWNYTTGFGPYQGGDLALQEPGMEEIQQVNTKHEVVKFSPDAWHTVCPWTGERITISAYTVRGVGEISAAEQEFLRTCGFPIPVLNSILPSNSPHSSSPPSSEAYALEGPRHPQEKRKAQMNKQLYLLHAATGHGSLRHPVDALKKRGASEEVLQAAKEFRCSICEEKRRVEPRHLASLEPLPPKWHTLSADVGHWHHPTTGEDVQFLVMIDENTRFRTARILTRGSKQQPSATQCPNYMQEGWFQYFGLPRTLRLDPAGAFRSHALEAFCDKHSIFLDVAPAEAHWKIGSIEQAVQGIKEVLGKLHEDDPTISSEEALAGAVRVFNHLEQVRGFTPAQLALGRNADETDRLVAVSHRLPPDLLVENATGEFHRDVQRRAAAEKAHSEWHARQRLLRAQHSRPQRVYDYVPGELVFFWRSQESNKSRRSPGGKHGRFLGPARILATETRRDDDGHLRPGSSVWCISGKQLIKCCPEQLRRASEREALVEELSTDVKVPWTFTKVAEELGGNQFQDVSQEAPDEAEWQRAQDSGEERPPPLRRLRGKRPEPPPATDEMEEDHLTPLQRPRHSANNAEIYVAEKWQDKVTNYAWKAEPVEFWIHEDTAVEIEVEVPDSARGRKQMCQNFEGFFIGAMKRKAQFREAKAIEVKNFIAAEAFKSLPPHLQPSADQAVGMRWILTWKQKEDGTKKAKARAVLLGYQDPSYEHRATTSPVMSRQTRQMFLQYAAWKRWVIQKGDVSGAFLQGREYPDQLYCVPCPEILEAMKLPPGTVTQLMKACYGLVDAPLEWYKSVDEFLKGLGLVRSWSDPCVWYWRVNGQLRGAICGHVDDFLFMGAPDDKAWNQILDAIRNKFKWGDWEQGTFTQCGVKVEATESGYDLSQPGYANEIKEIPLCATRRRQDDGAVTEWEKTQLRTLLGALSWTAQQVAPHLSAEVSLLLSETSQGTVQTIKKANALLLQAKARHNHKMKIHQFNPQTELALYAWVDAASQNRNKGGSTQGIFLGVAPLELSRGEVTDVTPISWHSSKIDRACRSPGAAEVQAACNGEDILFYARYQWSEMLYGQVDLKDPTATVRKTAGYLITDSRNVYDKLNTEVLVIKGAEKRANIELLSVKAAQVDTNLEIRWVHSEAQLANGLTKAGISREFELYYKMNARWRIVEDPNMMSARRRKLQGLSPLQKETEPNDALSEDSDDARGMGAMQVPAQDLHSELQNSCDGGIHSDGVPLLRRGPGGRGLRLEPGRILLDLAPKSAQLKGLEGFDIVAVNGATKSIEAMMKELCEPPNTLDLVLWSSADVNGMGVNISNLVAGYGNAKPVLHGISVDIVPRSRCGFAGKTGCGKSTILLRLVLATKQEL</sequence>
<dbReference type="InterPro" id="IPR013103">
    <property type="entry name" value="RVT_2"/>
</dbReference>
<dbReference type="InterPro" id="IPR050951">
    <property type="entry name" value="Retrovirus_Pol_polyprotein"/>
</dbReference>
<dbReference type="Pfam" id="PF07727">
    <property type="entry name" value="RVT_2"/>
    <property type="match status" value="1"/>
</dbReference>
<evidence type="ECO:0000256" key="2">
    <source>
        <dbReference type="SAM" id="MobiDB-lite"/>
    </source>
</evidence>
<accession>A0A1Q9CI33</accession>
<keyword evidence="5" id="KW-1185">Reference proteome</keyword>
<dbReference type="Gene3D" id="3.30.420.10">
    <property type="entry name" value="Ribonuclease H-like superfamily/Ribonuclease H"/>
    <property type="match status" value="1"/>
</dbReference>
<feature type="domain" description="Integrase catalytic" evidence="3">
    <location>
        <begin position="917"/>
        <end position="1082"/>
    </location>
</feature>
<feature type="region of interest" description="Disordered" evidence="2">
    <location>
        <begin position="267"/>
        <end position="290"/>
    </location>
</feature>
<gene>
    <name evidence="4" type="ORF">AK812_SmicGene36750</name>
</gene>
<name>A0A1Q9CI33_SYMMI</name>
<dbReference type="SUPFAM" id="SSF52540">
    <property type="entry name" value="P-loop containing nucleoside triphosphate hydrolases"/>
    <property type="match status" value="1"/>
</dbReference>
<feature type="region of interest" description="Disordered" evidence="2">
    <location>
        <begin position="1910"/>
        <end position="1934"/>
    </location>
</feature>
<proteinExistence type="predicted"/>
<evidence type="ECO:0000313" key="4">
    <source>
        <dbReference type="EMBL" id="OLP82581.1"/>
    </source>
</evidence>
<dbReference type="Proteomes" id="UP000186817">
    <property type="component" value="Unassembled WGS sequence"/>
</dbReference>
<feature type="region of interest" description="Disordered" evidence="2">
    <location>
        <begin position="1247"/>
        <end position="1308"/>
    </location>
</feature>
<dbReference type="OrthoDB" id="46422at2759"/>
<feature type="compositionally biased region" description="Basic and acidic residues" evidence="2">
    <location>
        <begin position="1262"/>
        <end position="1275"/>
    </location>
</feature>
<dbReference type="PANTHER" id="PTHR37984:SF5">
    <property type="entry name" value="PROTEIN NYNRIN-LIKE"/>
    <property type="match status" value="1"/>
</dbReference>
<dbReference type="InterPro" id="IPR001584">
    <property type="entry name" value="Integrase_cat-core"/>
</dbReference>
<dbReference type="EMBL" id="LSRX01001180">
    <property type="protein sequence ID" value="OLP82581.1"/>
    <property type="molecule type" value="Genomic_DNA"/>
</dbReference>
<reference evidence="4 5" key="1">
    <citation type="submission" date="2016-02" db="EMBL/GenBank/DDBJ databases">
        <title>Genome analysis of coral dinoflagellate symbionts highlights evolutionary adaptations to a symbiotic lifestyle.</title>
        <authorList>
            <person name="Aranda M."/>
            <person name="Li Y."/>
            <person name="Liew Y.J."/>
            <person name="Baumgarten S."/>
            <person name="Simakov O."/>
            <person name="Wilson M."/>
            <person name="Piel J."/>
            <person name="Ashoor H."/>
            <person name="Bougouffa S."/>
            <person name="Bajic V.B."/>
            <person name="Ryu T."/>
            <person name="Ravasi T."/>
            <person name="Bayer T."/>
            <person name="Micklem G."/>
            <person name="Kim H."/>
            <person name="Bhak J."/>
            <person name="Lajeunesse T.C."/>
            <person name="Voolstra C.R."/>
        </authorList>
    </citation>
    <scope>NUCLEOTIDE SEQUENCE [LARGE SCALE GENOMIC DNA]</scope>
    <source>
        <strain evidence="4 5">CCMP2467</strain>
    </source>
</reference>
<evidence type="ECO:0000259" key="3">
    <source>
        <dbReference type="PROSITE" id="PS50994"/>
    </source>
</evidence>
<dbReference type="SUPFAM" id="SSF53098">
    <property type="entry name" value="Ribonuclease H-like"/>
    <property type="match status" value="1"/>
</dbReference>
<organism evidence="4 5">
    <name type="scientific">Symbiodinium microadriaticum</name>
    <name type="common">Dinoflagellate</name>
    <name type="synonym">Zooxanthella microadriatica</name>
    <dbReference type="NCBI Taxonomy" id="2951"/>
    <lineage>
        <taxon>Eukaryota</taxon>
        <taxon>Sar</taxon>
        <taxon>Alveolata</taxon>
        <taxon>Dinophyceae</taxon>
        <taxon>Suessiales</taxon>
        <taxon>Symbiodiniaceae</taxon>
        <taxon>Symbiodinium</taxon>
    </lineage>
</organism>
<feature type="compositionally biased region" description="Low complexity" evidence="2">
    <location>
        <begin position="828"/>
        <end position="839"/>
    </location>
</feature>
<evidence type="ECO:0000256" key="1">
    <source>
        <dbReference type="SAM" id="Coils"/>
    </source>
</evidence>
<feature type="compositionally biased region" description="Basic and acidic residues" evidence="2">
    <location>
        <begin position="846"/>
        <end position="855"/>
    </location>
</feature>
<dbReference type="PROSITE" id="PS50994">
    <property type="entry name" value="INTEGRASE"/>
    <property type="match status" value="1"/>
</dbReference>